<feature type="compositionally biased region" description="Low complexity" evidence="1">
    <location>
        <begin position="49"/>
        <end position="63"/>
    </location>
</feature>
<evidence type="ECO:0000259" key="3">
    <source>
        <dbReference type="Pfam" id="PF13248"/>
    </source>
</evidence>
<dbReference type="Pfam" id="PF20214">
    <property type="entry name" value="DUF6574"/>
    <property type="match status" value="1"/>
</dbReference>
<accession>A0ABU1A9E0</accession>
<dbReference type="InterPro" id="IPR059113">
    <property type="entry name" value="Znf_ribbon"/>
</dbReference>
<dbReference type="RefSeq" id="WP_308702762.1">
    <property type="nucleotide sequence ID" value="NZ_AP027463.1"/>
</dbReference>
<feature type="transmembrane region" description="Helical" evidence="2">
    <location>
        <begin position="188"/>
        <end position="209"/>
    </location>
</feature>
<feature type="domain" description="Putative zinc-ribbon" evidence="3">
    <location>
        <begin position="1"/>
        <end position="24"/>
    </location>
</feature>
<evidence type="ECO:0000256" key="1">
    <source>
        <dbReference type="SAM" id="MobiDB-lite"/>
    </source>
</evidence>
<feature type="transmembrane region" description="Helical" evidence="2">
    <location>
        <begin position="253"/>
        <end position="275"/>
    </location>
</feature>
<organism evidence="4 5">
    <name type="scientific">Lactiplantibacillus brownii</name>
    <dbReference type="NCBI Taxonomy" id="3069269"/>
    <lineage>
        <taxon>Bacteria</taxon>
        <taxon>Bacillati</taxon>
        <taxon>Bacillota</taxon>
        <taxon>Bacilli</taxon>
        <taxon>Lactobacillales</taxon>
        <taxon>Lactobacillaceae</taxon>
        <taxon>Lactiplantibacillus</taxon>
    </lineage>
</organism>
<dbReference type="InterPro" id="IPR046481">
    <property type="entry name" value="DUF6574"/>
</dbReference>
<feature type="compositionally biased region" description="Polar residues" evidence="1">
    <location>
        <begin position="29"/>
        <end position="40"/>
    </location>
</feature>
<keyword evidence="5" id="KW-1185">Reference proteome</keyword>
<proteinExistence type="predicted"/>
<gene>
    <name evidence="4" type="ORF">RA086_04895</name>
</gene>
<evidence type="ECO:0000256" key="2">
    <source>
        <dbReference type="SAM" id="Phobius"/>
    </source>
</evidence>
<dbReference type="Pfam" id="PF13248">
    <property type="entry name" value="Zn_ribbon_3"/>
    <property type="match status" value="1"/>
</dbReference>
<dbReference type="Proteomes" id="UP001227831">
    <property type="component" value="Unassembled WGS sequence"/>
</dbReference>
<protein>
    <submittedName>
        <fullName evidence="4">Zinc ribbon domain-containing protein</fullName>
    </submittedName>
</protein>
<comment type="caution">
    <text evidence="4">The sequence shown here is derived from an EMBL/GenBank/DDBJ whole genome shotgun (WGS) entry which is preliminary data.</text>
</comment>
<keyword evidence="2" id="KW-0472">Membrane</keyword>
<evidence type="ECO:0000313" key="5">
    <source>
        <dbReference type="Proteomes" id="UP001227831"/>
    </source>
</evidence>
<evidence type="ECO:0000313" key="4">
    <source>
        <dbReference type="EMBL" id="MDQ7936980.1"/>
    </source>
</evidence>
<sequence length="303" mass="33339">MTKCPNCDATVKPGAKFCTHCGFDLTKATPKSTQSTSAATDTGVPDSAQTQENTNSTTQEQTQVNRREQVQRLQFTAKSYFNWLLQTWKTPTTNIAGESYFAYLSFVIEALLVTTTAVTLVNRFLTAFNRSQSAMNASKLTFGTDLKILLVVLLGMVFYLGVGFAVSTLGNRGIKIGLSAYLAQFARLTNAAMIVNLLLLVSVFMVNMTGNIFQLWGSLKLVFVLFSLGCLIWQLGLILSITSVTDQPVISKAYLVLIAVVIVSVLSYLMTRLISQDIATEMISKANDLMTQFSSLFEMFGRR</sequence>
<reference evidence="4 5" key="1">
    <citation type="journal article" date="2023" name="Int. J. Syst. Evol. Microbiol.">
        <title>Lactiplantibacillus brownii sp. nov., a novel psychrotolerant species isolated from sauerkraut.</title>
        <authorList>
            <person name="Heng Y.C."/>
            <person name="Silvaraju S."/>
            <person name="Lee J.K.Y."/>
            <person name="Kittelmann S."/>
        </authorList>
    </citation>
    <scope>NUCLEOTIDE SEQUENCE [LARGE SCALE GENOMIC DNA]</scope>
    <source>
        <strain evidence="4 5">WILCCON 0030</strain>
    </source>
</reference>
<dbReference type="EMBL" id="JAVCWF010000001">
    <property type="protein sequence ID" value="MDQ7936980.1"/>
    <property type="molecule type" value="Genomic_DNA"/>
</dbReference>
<keyword evidence="2" id="KW-0812">Transmembrane</keyword>
<name>A0ABU1A9E0_9LACO</name>
<feature type="transmembrane region" description="Helical" evidence="2">
    <location>
        <begin position="100"/>
        <end position="125"/>
    </location>
</feature>
<keyword evidence="2" id="KW-1133">Transmembrane helix</keyword>
<feature type="region of interest" description="Disordered" evidence="1">
    <location>
        <begin position="29"/>
        <end position="66"/>
    </location>
</feature>
<feature type="transmembrane region" description="Helical" evidence="2">
    <location>
        <begin position="221"/>
        <end position="241"/>
    </location>
</feature>
<feature type="transmembrane region" description="Helical" evidence="2">
    <location>
        <begin position="146"/>
        <end position="168"/>
    </location>
</feature>